<dbReference type="RefSeq" id="XP_001805525.1">
    <property type="nucleotide sequence ID" value="XM_001805473.1"/>
</dbReference>
<name>Q0TYV3_PHANO</name>
<organism evidence="2 3">
    <name type="scientific">Phaeosphaeria nodorum (strain SN15 / ATCC MYA-4574 / FGSC 10173)</name>
    <name type="common">Glume blotch fungus</name>
    <name type="synonym">Parastagonospora nodorum</name>
    <dbReference type="NCBI Taxonomy" id="321614"/>
    <lineage>
        <taxon>Eukaryota</taxon>
        <taxon>Fungi</taxon>
        <taxon>Dikarya</taxon>
        <taxon>Ascomycota</taxon>
        <taxon>Pezizomycotina</taxon>
        <taxon>Dothideomycetes</taxon>
        <taxon>Pleosporomycetidae</taxon>
        <taxon>Pleosporales</taxon>
        <taxon>Pleosporineae</taxon>
        <taxon>Phaeosphaeriaceae</taxon>
        <taxon>Parastagonospora</taxon>
    </lineage>
</organism>
<sequence>MALAFSADENSLEGYQVDANMVTQEDRENYYKPQDLLDPGSGSVASTRDRQSDLPCGDRRDCLVRSTHIARTSSIRLAGTSDMQPVSLNGRRHPSDKTPSESKKTWQSISMRCSYLIRISRLNAPHARDAPKPWHGTPAPGLLSFAGKANLVLANVCTRLALSTFRAYPTRHRHAWCFLPPFPLPHQSGRLV</sequence>
<feature type="region of interest" description="Disordered" evidence="1">
    <location>
        <begin position="74"/>
        <end position="104"/>
    </location>
</feature>
<gene>
    <name evidence="2" type="ORF">SNOG_15375</name>
</gene>
<proteinExistence type="predicted"/>
<dbReference type="Proteomes" id="UP000001055">
    <property type="component" value="Unassembled WGS sequence"/>
</dbReference>
<accession>Q0TYV3</accession>
<feature type="compositionally biased region" description="Basic and acidic residues" evidence="1">
    <location>
        <begin position="47"/>
        <end position="57"/>
    </location>
</feature>
<dbReference type="EMBL" id="CH445361">
    <property type="protein sequence ID" value="EAT77308.1"/>
    <property type="molecule type" value="Genomic_DNA"/>
</dbReference>
<feature type="region of interest" description="Disordered" evidence="1">
    <location>
        <begin position="19"/>
        <end position="57"/>
    </location>
</feature>
<reference evidence="3" key="1">
    <citation type="journal article" date="2007" name="Plant Cell">
        <title>Dothideomycete-plant interactions illuminated by genome sequencing and EST analysis of the wheat pathogen Stagonospora nodorum.</title>
        <authorList>
            <person name="Hane J.K."/>
            <person name="Lowe R.G."/>
            <person name="Solomon P.S."/>
            <person name="Tan K.C."/>
            <person name="Schoch C.L."/>
            <person name="Spatafora J.W."/>
            <person name="Crous P.W."/>
            <person name="Kodira C."/>
            <person name="Birren B.W."/>
            <person name="Galagan J.E."/>
            <person name="Torriani S.F."/>
            <person name="McDonald B.A."/>
            <person name="Oliver R.P."/>
        </authorList>
    </citation>
    <scope>NUCLEOTIDE SEQUENCE [LARGE SCALE GENOMIC DNA]</scope>
    <source>
        <strain evidence="3">SN15 / ATCC MYA-4574 / FGSC 10173</strain>
    </source>
</reference>
<protein>
    <submittedName>
        <fullName evidence="2">Uncharacterized protein</fullName>
    </submittedName>
</protein>
<feature type="compositionally biased region" description="Polar residues" evidence="1">
    <location>
        <begin position="74"/>
        <end position="87"/>
    </location>
</feature>
<dbReference type="KEGG" id="pno:SNOG_15375"/>
<dbReference type="AlphaFoldDB" id="Q0TYV3"/>
<dbReference type="GeneID" id="5982454"/>
<evidence type="ECO:0000313" key="2">
    <source>
        <dbReference type="EMBL" id="EAT77308.1"/>
    </source>
</evidence>
<evidence type="ECO:0000256" key="1">
    <source>
        <dbReference type="SAM" id="MobiDB-lite"/>
    </source>
</evidence>
<evidence type="ECO:0000313" key="3">
    <source>
        <dbReference type="Proteomes" id="UP000001055"/>
    </source>
</evidence>
<feature type="compositionally biased region" description="Basic and acidic residues" evidence="1">
    <location>
        <begin position="93"/>
        <end position="104"/>
    </location>
</feature>
<dbReference type="InParanoid" id="Q0TYV3"/>